<proteinExistence type="predicted"/>
<evidence type="ECO:0000313" key="3">
    <source>
        <dbReference type="Proteomes" id="UP000235786"/>
    </source>
</evidence>
<dbReference type="EMBL" id="KZ613943">
    <property type="protein sequence ID" value="PMD42433.1"/>
    <property type="molecule type" value="Genomic_DNA"/>
</dbReference>
<evidence type="ECO:0000259" key="1">
    <source>
        <dbReference type="Pfam" id="PF12697"/>
    </source>
</evidence>
<gene>
    <name evidence="2" type="ORF">L207DRAFT_485982</name>
</gene>
<dbReference type="OrthoDB" id="3466836at2759"/>
<protein>
    <recommendedName>
        <fullName evidence="1">AB hydrolase-1 domain-containing protein</fullName>
    </recommendedName>
</protein>
<organism evidence="2 3">
    <name type="scientific">Hyaloscypha variabilis (strain UAMH 11265 / GT02V1 / F)</name>
    <name type="common">Meliniomyces variabilis</name>
    <dbReference type="NCBI Taxonomy" id="1149755"/>
    <lineage>
        <taxon>Eukaryota</taxon>
        <taxon>Fungi</taxon>
        <taxon>Dikarya</taxon>
        <taxon>Ascomycota</taxon>
        <taxon>Pezizomycotina</taxon>
        <taxon>Leotiomycetes</taxon>
        <taxon>Helotiales</taxon>
        <taxon>Hyaloscyphaceae</taxon>
        <taxon>Hyaloscypha</taxon>
        <taxon>Hyaloscypha variabilis</taxon>
    </lineage>
</organism>
<evidence type="ECO:0000313" key="2">
    <source>
        <dbReference type="EMBL" id="PMD42433.1"/>
    </source>
</evidence>
<dbReference type="InterPro" id="IPR029058">
    <property type="entry name" value="AB_hydrolase_fold"/>
</dbReference>
<accession>A0A2J6RVE8</accession>
<dbReference type="AlphaFoldDB" id="A0A2J6RVE8"/>
<name>A0A2J6RVE8_HYAVF</name>
<dbReference type="InterPro" id="IPR000073">
    <property type="entry name" value="AB_hydrolase_1"/>
</dbReference>
<sequence>MASENMSTLPSPEFLSIPSKPSAPISYTFFPAINPSASPQKHLIVFVNGLGLPASSWLLSIQILHNTIKSCPAILTYDRYGQGLTTARDPIDTQKELGHDFIDVSNDLHEIIMAIAVSKLDLQKSDLEVGKLHLILVGASIGAPITRLYVQDHPGIVAGVILLDSNIAVDYSAVWPDPDAPGFDPSLVVSDDCTLEQYRIERAKVARMFDLKVKNPEGLDRSNSAVLVPHADAPKLMGLDGKGPLLTVVGHDPETFKEMSFLMMGTPRSLSEKLTNPYWARYNESLTKITDKDKCDGVVIAKGCGHFIQKDDPSFVAKEIESVIDRLGW</sequence>
<reference evidence="2 3" key="1">
    <citation type="submission" date="2016-04" db="EMBL/GenBank/DDBJ databases">
        <title>A degradative enzymes factory behind the ericoid mycorrhizal symbiosis.</title>
        <authorList>
            <consortium name="DOE Joint Genome Institute"/>
            <person name="Martino E."/>
            <person name="Morin E."/>
            <person name="Grelet G."/>
            <person name="Kuo A."/>
            <person name="Kohler A."/>
            <person name="Daghino S."/>
            <person name="Barry K."/>
            <person name="Choi C."/>
            <person name="Cichocki N."/>
            <person name="Clum A."/>
            <person name="Copeland A."/>
            <person name="Hainaut M."/>
            <person name="Haridas S."/>
            <person name="Labutti K."/>
            <person name="Lindquist E."/>
            <person name="Lipzen A."/>
            <person name="Khouja H.-R."/>
            <person name="Murat C."/>
            <person name="Ohm R."/>
            <person name="Olson A."/>
            <person name="Spatafora J."/>
            <person name="Veneault-Fourrey C."/>
            <person name="Henrissat B."/>
            <person name="Grigoriev I."/>
            <person name="Martin F."/>
            <person name="Perotto S."/>
        </authorList>
    </citation>
    <scope>NUCLEOTIDE SEQUENCE [LARGE SCALE GENOMIC DNA]</scope>
    <source>
        <strain evidence="2 3">F</strain>
    </source>
</reference>
<dbReference type="Pfam" id="PF12697">
    <property type="entry name" value="Abhydrolase_6"/>
    <property type="match status" value="1"/>
</dbReference>
<dbReference type="Gene3D" id="3.40.50.1820">
    <property type="entry name" value="alpha/beta hydrolase"/>
    <property type="match status" value="1"/>
</dbReference>
<keyword evidence="3" id="KW-1185">Reference proteome</keyword>
<dbReference type="SUPFAM" id="SSF53474">
    <property type="entry name" value="alpha/beta-Hydrolases"/>
    <property type="match status" value="1"/>
</dbReference>
<dbReference type="Proteomes" id="UP000235786">
    <property type="component" value="Unassembled WGS sequence"/>
</dbReference>
<feature type="domain" description="AB hydrolase-1" evidence="1">
    <location>
        <begin position="44"/>
        <end position="318"/>
    </location>
</feature>